<dbReference type="Gene3D" id="3.30.930.10">
    <property type="entry name" value="Bira Bifunctional Protein, Domain 2"/>
    <property type="match status" value="1"/>
</dbReference>
<evidence type="ECO:0000256" key="7">
    <source>
        <dbReference type="ARBA" id="ARBA00022884"/>
    </source>
</evidence>
<feature type="domain" description="Aminoacyl-transfer RNA synthetases class-II family profile" evidence="11">
    <location>
        <begin position="59"/>
        <end position="283"/>
    </location>
</feature>
<dbReference type="PANTHER" id="PTHR11777:SF9">
    <property type="entry name" value="ALANINE--TRNA LIGASE, CYTOPLASMIC"/>
    <property type="match status" value="1"/>
</dbReference>
<dbReference type="PROSITE" id="PS50860">
    <property type="entry name" value="AA_TRNA_LIGASE_II_ALA"/>
    <property type="match status" value="1"/>
</dbReference>
<evidence type="ECO:0000256" key="5">
    <source>
        <dbReference type="ARBA" id="ARBA00022741"/>
    </source>
</evidence>
<dbReference type="GO" id="GO:0000049">
    <property type="term" value="F:tRNA binding"/>
    <property type="evidence" value="ECO:0007669"/>
    <property type="project" value="UniProtKB-KW"/>
</dbReference>
<dbReference type="GO" id="GO:0005829">
    <property type="term" value="C:cytosol"/>
    <property type="evidence" value="ECO:0007669"/>
    <property type="project" value="TreeGrafter"/>
</dbReference>
<dbReference type="PATRIC" id="fig|1136941.3.peg.1135"/>
<proteinExistence type="inferred from homology"/>
<keyword evidence="5" id="KW-0547">Nucleotide-binding</keyword>
<keyword evidence="3" id="KW-0820">tRNA-binding</keyword>
<evidence type="ECO:0000256" key="2">
    <source>
        <dbReference type="ARBA" id="ARBA00013168"/>
    </source>
</evidence>
<dbReference type="InterPro" id="IPR006195">
    <property type="entry name" value="aa-tRNA-synth_II"/>
</dbReference>
<evidence type="ECO:0000256" key="9">
    <source>
        <dbReference type="ARBA" id="ARBA00023146"/>
    </source>
</evidence>
<evidence type="ECO:0000259" key="10">
    <source>
        <dbReference type="PROSITE" id="PS50860"/>
    </source>
</evidence>
<dbReference type="KEGG" id="goq:ACH46_05550"/>
<keyword evidence="4" id="KW-0436">Ligase</keyword>
<dbReference type="EC" id="6.1.1.7" evidence="2"/>
<dbReference type="PANTHER" id="PTHR11777">
    <property type="entry name" value="ALANYL-TRNA SYNTHETASE"/>
    <property type="match status" value="1"/>
</dbReference>
<protein>
    <recommendedName>
        <fullName evidence="2">alanine--tRNA ligase</fullName>
        <ecNumber evidence="2">6.1.1.7</ecNumber>
    </recommendedName>
</protein>
<evidence type="ECO:0000256" key="1">
    <source>
        <dbReference type="ARBA" id="ARBA00008226"/>
    </source>
</evidence>
<sequence>MDINQIRQLYLDHFTEHGHQIIDRAPLVLNDDATTLFTGSGMQPLLPYLLGADHPAGDRLVDVQPCLRSQDIEEVGDNRHTTFFEMLGNWSLGGYFKDEQIRFAWDFLVNKVGLDPARMYVSVYSGDQSLEISPDDESAQVWHELFSAAGVSTDRIDLVTEERGNAEGSGGARICGYRDKNWWSRGGGPETMPVGDPGGPDTEIFYYFPQVEHDKSYGEHPHPNSDGGQYLEIGNSVFMQFQRTENGLSPLPRRNVDFGGGLERIAAAAIDSPDVYRVGTLAPIVSRIEELSGRAYDDDTEAMRVIADHVRGAVFLIADGVRPSGKEHGYVLRRLLRRAIRFAHAIECFDGTLESVADAAIDAYAAAYPTLDAARTEILGVLAKEERQFRRTLGKGLRELRRLGKESRPLSGADLFTLYERFGFPVELAAEEANRLGVDLLAGWRADFDTAMERQRQMSRASSTLGT</sequence>
<comment type="similarity">
    <text evidence="1">Belongs to the class-II aminoacyl-tRNA synthetase family.</text>
</comment>
<keyword evidence="8" id="KW-0648">Protein biosynthesis</keyword>
<keyword evidence="9 12" id="KW-0030">Aminoacyl-tRNA synthetase</keyword>
<accession>A0A0N9NAM5</accession>
<dbReference type="SUPFAM" id="SSF55681">
    <property type="entry name" value="Class II aaRS and biotin synthetases"/>
    <property type="match status" value="1"/>
</dbReference>
<evidence type="ECO:0000313" key="13">
    <source>
        <dbReference type="Proteomes" id="UP000063789"/>
    </source>
</evidence>
<evidence type="ECO:0000259" key="11">
    <source>
        <dbReference type="PROSITE" id="PS50862"/>
    </source>
</evidence>
<dbReference type="InterPro" id="IPR050058">
    <property type="entry name" value="Ala-tRNA_ligase"/>
</dbReference>
<dbReference type="GO" id="GO:0005524">
    <property type="term" value="F:ATP binding"/>
    <property type="evidence" value="ECO:0007669"/>
    <property type="project" value="UniProtKB-KW"/>
</dbReference>
<dbReference type="InterPro" id="IPR045864">
    <property type="entry name" value="aa-tRNA-synth_II/BPL/LPL"/>
</dbReference>
<evidence type="ECO:0000256" key="3">
    <source>
        <dbReference type="ARBA" id="ARBA00022555"/>
    </source>
</evidence>
<dbReference type="CDD" id="cd00673">
    <property type="entry name" value="AlaRS_core"/>
    <property type="match status" value="1"/>
</dbReference>
<keyword evidence="7" id="KW-0694">RNA-binding</keyword>
<dbReference type="PRINTS" id="PR00980">
    <property type="entry name" value="TRNASYNTHALA"/>
</dbReference>
<dbReference type="InterPro" id="IPR018165">
    <property type="entry name" value="Ala-tRNA-synth_IIc_core"/>
</dbReference>
<dbReference type="InterPro" id="IPR018162">
    <property type="entry name" value="Ala-tRNA-ligase_IIc_anticod-bd"/>
</dbReference>
<dbReference type="OrthoDB" id="9803884at2"/>
<dbReference type="GO" id="GO:0006419">
    <property type="term" value="P:alanyl-tRNA aminoacylation"/>
    <property type="evidence" value="ECO:0007669"/>
    <property type="project" value="InterPro"/>
</dbReference>
<dbReference type="Pfam" id="PF01411">
    <property type="entry name" value="tRNA-synt_2c"/>
    <property type="match status" value="1"/>
</dbReference>
<evidence type="ECO:0000256" key="4">
    <source>
        <dbReference type="ARBA" id="ARBA00022598"/>
    </source>
</evidence>
<feature type="domain" description="Alanyl-transfer RNA synthetases family profile" evidence="10">
    <location>
        <begin position="1"/>
        <end position="467"/>
    </location>
</feature>
<dbReference type="InterPro" id="IPR002318">
    <property type="entry name" value="Ala-tRNA-lgiase_IIc"/>
</dbReference>
<dbReference type="AlphaFoldDB" id="A0A0N9NAM5"/>
<dbReference type="InterPro" id="IPR018164">
    <property type="entry name" value="Ala-tRNA-synth_IIc_N"/>
</dbReference>
<reference evidence="12 13" key="2">
    <citation type="journal article" date="2017" name="Int. J. Syst. Evol. Microbiol.">
        <title>Gordonia phthalatica sp. nov., a di-n-butyl phthalate-degrading bacterium isolated from activated sludge.</title>
        <authorList>
            <person name="Jin D."/>
            <person name="Kong X."/>
            <person name="Jia M."/>
            <person name="Yu X."/>
            <person name="Wang X."/>
            <person name="Zhuang X."/>
            <person name="Deng Y."/>
            <person name="Bai Z."/>
        </authorList>
    </citation>
    <scope>NUCLEOTIDE SEQUENCE [LARGE SCALE GENOMIC DNA]</scope>
    <source>
        <strain evidence="12 13">QH-11</strain>
    </source>
</reference>
<dbReference type="Proteomes" id="UP000063789">
    <property type="component" value="Chromosome"/>
</dbReference>
<organism evidence="12 13">
    <name type="scientific">Gordonia phthalatica</name>
    <dbReference type="NCBI Taxonomy" id="1136941"/>
    <lineage>
        <taxon>Bacteria</taxon>
        <taxon>Bacillati</taxon>
        <taxon>Actinomycetota</taxon>
        <taxon>Actinomycetes</taxon>
        <taxon>Mycobacteriales</taxon>
        <taxon>Gordoniaceae</taxon>
        <taxon>Gordonia</taxon>
    </lineage>
</organism>
<evidence type="ECO:0000313" key="12">
    <source>
        <dbReference type="EMBL" id="ALG84066.1"/>
    </source>
</evidence>
<gene>
    <name evidence="12" type="ORF">ACH46_05550</name>
</gene>
<keyword evidence="6" id="KW-0067">ATP-binding</keyword>
<dbReference type="SUPFAM" id="SSF101353">
    <property type="entry name" value="Putative anticodon-binding domain of alanyl-tRNA synthetase (AlaRS)"/>
    <property type="match status" value="1"/>
</dbReference>
<name>A0A0N9NAM5_9ACTN</name>
<dbReference type="PROSITE" id="PS50862">
    <property type="entry name" value="AA_TRNA_LIGASE_II"/>
    <property type="match status" value="1"/>
</dbReference>
<dbReference type="STRING" id="1136941.ACH46_05550"/>
<dbReference type="GO" id="GO:0004813">
    <property type="term" value="F:alanine-tRNA ligase activity"/>
    <property type="evidence" value="ECO:0007669"/>
    <property type="project" value="UniProtKB-EC"/>
</dbReference>
<evidence type="ECO:0000256" key="8">
    <source>
        <dbReference type="ARBA" id="ARBA00022917"/>
    </source>
</evidence>
<reference evidence="13" key="1">
    <citation type="submission" date="2015-06" db="EMBL/GenBank/DDBJ databases">
        <title>Complete genome sequence and metabolic analysis of phthalate degradation pathway in Gordonia sp. QH-11.</title>
        <authorList>
            <person name="Jin D."/>
            <person name="Kong X."/>
            <person name="Bai Z."/>
        </authorList>
    </citation>
    <scope>NUCLEOTIDE SEQUENCE [LARGE SCALE GENOMIC DNA]</scope>
    <source>
        <strain evidence="13">QH-11</strain>
    </source>
</reference>
<dbReference type="GO" id="GO:0002161">
    <property type="term" value="F:aminoacyl-tRNA deacylase activity"/>
    <property type="evidence" value="ECO:0007669"/>
    <property type="project" value="TreeGrafter"/>
</dbReference>
<evidence type="ECO:0000256" key="6">
    <source>
        <dbReference type="ARBA" id="ARBA00022840"/>
    </source>
</evidence>
<dbReference type="RefSeq" id="WP_062392037.1">
    <property type="nucleotide sequence ID" value="NZ_CP011853.1"/>
</dbReference>
<dbReference type="EMBL" id="CP011853">
    <property type="protein sequence ID" value="ALG84066.1"/>
    <property type="molecule type" value="Genomic_DNA"/>
</dbReference>
<keyword evidence="13" id="KW-1185">Reference proteome</keyword>